<feature type="coiled-coil region" evidence="1">
    <location>
        <begin position="254"/>
        <end position="371"/>
    </location>
</feature>
<evidence type="ECO:0008006" key="4">
    <source>
        <dbReference type="Google" id="ProtNLM"/>
    </source>
</evidence>
<keyword evidence="1" id="KW-0175">Coiled coil</keyword>
<protein>
    <recommendedName>
        <fullName evidence="4">Rad50/SbcC-type AAA domain-containing protein</fullName>
    </recommendedName>
</protein>
<dbReference type="Gene3D" id="3.40.50.300">
    <property type="entry name" value="P-loop containing nucleotide triphosphate hydrolases"/>
    <property type="match status" value="2"/>
</dbReference>
<dbReference type="Proteomes" id="UP000284219">
    <property type="component" value="Unassembled WGS sequence"/>
</dbReference>
<evidence type="ECO:0000256" key="1">
    <source>
        <dbReference type="SAM" id="Coils"/>
    </source>
</evidence>
<proteinExistence type="predicted"/>
<dbReference type="InterPro" id="IPR027417">
    <property type="entry name" value="P-loop_NTPase"/>
</dbReference>
<organism evidence="2 3">
    <name type="scientific">Ammoniphilus oxalaticus</name>
    <dbReference type="NCBI Taxonomy" id="66863"/>
    <lineage>
        <taxon>Bacteria</taxon>
        <taxon>Bacillati</taxon>
        <taxon>Bacillota</taxon>
        <taxon>Bacilli</taxon>
        <taxon>Bacillales</taxon>
        <taxon>Paenibacillaceae</taxon>
        <taxon>Aneurinibacillus group</taxon>
        <taxon>Ammoniphilus</taxon>
    </lineage>
</organism>
<dbReference type="RefSeq" id="WP_120188632.1">
    <property type="nucleotide sequence ID" value="NZ_MCHY01000006.1"/>
</dbReference>
<dbReference type="OrthoDB" id="2481648at2"/>
<dbReference type="PANTHER" id="PTHR43977">
    <property type="entry name" value="STRUCTURAL MAINTENANCE OF CHROMOSOMES PROTEIN 3"/>
    <property type="match status" value="1"/>
</dbReference>
<evidence type="ECO:0000313" key="3">
    <source>
        <dbReference type="Proteomes" id="UP000284219"/>
    </source>
</evidence>
<feature type="coiled-coil region" evidence="1">
    <location>
        <begin position="781"/>
        <end position="832"/>
    </location>
</feature>
<reference evidence="2 3" key="1">
    <citation type="submission" date="2016-08" db="EMBL/GenBank/DDBJ databases">
        <title>Novel Firmicute Genomes.</title>
        <authorList>
            <person name="Poppleton D.I."/>
            <person name="Gribaldo S."/>
        </authorList>
    </citation>
    <scope>NUCLEOTIDE SEQUENCE [LARGE SCALE GENOMIC DNA]</scope>
    <source>
        <strain evidence="2 3">RAOx-1</strain>
    </source>
</reference>
<dbReference type="AlphaFoldDB" id="A0A419SNY1"/>
<gene>
    <name evidence="2" type="ORF">BEP19_03235</name>
</gene>
<dbReference type="SUPFAM" id="SSF52540">
    <property type="entry name" value="P-loop containing nucleoside triphosphate hydrolases"/>
    <property type="match status" value="1"/>
</dbReference>
<keyword evidence="3" id="KW-1185">Reference proteome</keyword>
<name>A0A419SNY1_9BACL</name>
<dbReference type="EMBL" id="MCHY01000006">
    <property type="protein sequence ID" value="RKD25952.1"/>
    <property type="molecule type" value="Genomic_DNA"/>
</dbReference>
<comment type="caution">
    <text evidence="2">The sequence shown here is derived from an EMBL/GenBank/DDBJ whole genome shotgun (WGS) entry which is preliminary data.</text>
</comment>
<sequence length="1104" mass="130655">MYPVKMKIGGIRDISPVIIDLGDKEDLALFGGVNGSGKSTISFAAAYALGSDQISVDTLRSKSLDLFREIWQAHVEIIFHNPQGPDAIDAPEWVSLGVEITQKPNQQAFSKFFSKHGDAIDELSLFRQFKTRVETREEFELKYGVSPDKFFMFWYQNSITRFATMKDRERFEYVAEMYGLKDTQERWERAKFERKIAQEDFDRAKINLERERQRIVLAQKSYKMWESRNKLRKEGVELKRSYLEEKKRLLSYHLDRLEQRLASLNHTRIKEEREVQQREETIEELTEAYNWEVDRQKKLQEEKRIEIADRDQANQLLEQLRQEREELEKVTKEIEEKYRYVRSAEILNKLNVELEQELQDLSRVILEMEDRVNTVDRYMSTSQRDNGKWENVLRELQDKIDEWTTFLQNSQYDELKRRAYEVKEEYANICLELKDLLDNMQTWSMEQLELKRSRVVKIPLQVKSIGHFKNEGFKAFAFGELFEILANQDYARVESLLSGIKHSVFVCGPINESVTPLLHVSLQEGLTRKKAQGLFRKKLPGKPLNQFLEWNKVTYDLLTTGERESLSSWVEQIHVITREMEPIYVDRGESYLLDGQLHGPLGQSGAFAEGFAIGRRAWQKRFSLLKSRLVEGGFQKSLLTEKEKGLELQWYASWDELKLYEERVNQLPIIEKEREMARQTLDDLDQKLKHWGDQKSELSVETRRVLEKRKEKELQIDKVLEELEIHRQFGEMSVKLDRLREVRSAIEEKGHERDQMSYQINEFDRSIEQCSTKMTLAREKKLSLNNEIVHLNSALQKIEDEHDDLQREINGMREEEKQLEQEEAEFNEMYSELIQPLPPYEPLAFDSISEARLRNWADDSRRKLDEALSMSVDEFAEEKYFSIRDSFQKSQHETTVSETLFQRLLVEEEELRNHFRKTVHDRYQRINLHFSDYINRIGFRGRIEQIEPDEVDPRRQHYEWRLYIATKAGHDLEYLRPTESIRQKISSAPSGGEMAVISLVFALALLTDIEKRPPFYLLDEFDSALDEWRKGLVIDMYQEVLQRKLIIISPKSHSSDYLERFGIFYAIVSDQKENTKPISRVLRLERQKYQALSAVFEKKSAALT</sequence>
<accession>A0A419SNY1</accession>
<evidence type="ECO:0000313" key="2">
    <source>
        <dbReference type="EMBL" id="RKD25952.1"/>
    </source>
</evidence>
<dbReference type="CDD" id="cd00267">
    <property type="entry name" value="ABC_ATPase"/>
    <property type="match status" value="1"/>
</dbReference>